<dbReference type="Gene3D" id="2.60.40.60">
    <property type="entry name" value="Cadherins"/>
    <property type="match status" value="1"/>
</dbReference>
<dbReference type="InterPro" id="IPR011049">
    <property type="entry name" value="Serralysin-like_metalloprot_C"/>
</dbReference>
<accession>A0A518HQ64</accession>
<feature type="region of interest" description="Disordered" evidence="5">
    <location>
        <begin position="2517"/>
        <end position="2538"/>
    </location>
</feature>
<dbReference type="Pfam" id="PF13229">
    <property type="entry name" value="Beta_helix"/>
    <property type="match status" value="5"/>
</dbReference>
<dbReference type="InterPro" id="IPR050557">
    <property type="entry name" value="RTX_toxin/Mannuronan_C5-epim"/>
</dbReference>
<evidence type="ECO:0000256" key="3">
    <source>
        <dbReference type="ARBA" id="ARBA00016512"/>
    </source>
</evidence>
<evidence type="ECO:0000313" key="7">
    <source>
        <dbReference type="EMBL" id="QDV42984.1"/>
    </source>
</evidence>
<dbReference type="InterPro" id="IPR006626">
    <property type="entry name" value="PbH1"/>
</dbReference>
<gene>
    <name evidence="7" type="primary">cya_1</name>
    <name evidence="7" type="ORF">Enr13x_28360</name>
</gene>
<feature type="domain" description="Cadherin" evidence="6">
    <location>
        <begin position="6336"/>
        <end position="6434"/>
    </location>
</feature>
<dbReference type="PROSITE" id="PS50268">
    <property type="entry name" value="CADHERIN_2"/>
    <property type="match status" value="1"/>
</dbReference>
<dbReference type="PANTHER" id="PTHR38340:SF1">
    <property type="entry name" value="S-LAYER PROTEIN"/>
    <property type="match status" value="1"/>
</dbReference>
<dbReference type="OrthoDB" id="223467at2"/>
<evidence type="ECO:0000313" key="8">
    <source>
        <dbReference type="Proteomes" id="UP000319004"/>
    </source>
</evidence>
<dbReference type="Pfam" id="PF00353">
    <property type="entry name" value="HemolysinCabind"/>
    <property type="match status" value="19"/>
</dbReference>
<dbReference type="Gene3D" id="1.10.1330.10">
    <property type="entry name" value="Dockerin domain"/>
    <property type="match status" value="1"/>
</dbReference>
<dbReference type="InterPro" id="IPR018511">
    <property type="entry name" value="Hemolysin-typ_Ca-bd_CS"/>
</dbReference>
<dbReference type="SUPFAM" id="SSF49313">
    <property type="entry name" value="Cadherin-like"/>
    <property type="match status" value="1"/>
</dbReference>
<reference evidence="7 8" key="1">
    <citation type="submission" date="2019-03" db="EMBL/GenBank/DDBJ databases">
        <title>Deep-cultivation of Planctomycetes and their phenomic and genomic characterization uncovers novel biology.</title>
        <authorList>
            <person name="Wiegand S."/>
            <person name="Jogler M."/>
            <person name="Boedeker C."/>
            <person name="Pinto D."/>
            <person name="Vollmers J."/>
            <person name="Rivas-Marin E."/>
            <person name="Kohn T."/>
            <person name="Peeters S.H."/>
            <person name="Heuer A."/>
            <person name="Rast P."/>
            <person name="Oberbeckmann S."/>
            <person name="Bunk B."/>
            <person name="Jeske O."/>
            <person name="Meyerdierks A."/>
            <person name="Storesund J.E."/>
            <person name="Kallscheuer N."/>
            <person name="Luecker S."/>
            <person name="Lage O.M."/>
            <person name="Pohl T."/>
            <person name="Merkel B.J."/>
            <person name="Hornburger P."/>
            <person name="Mueller R.-W."/>
            <person name="Bruemmer F."/>
            <person name="Labrenz M."/>
            <person name="Spormann A.M."/>
            <person name="Op den Camp H."/>
            <person name="Overmann J."/>
            <person name="Amann R."/>
            <person name="Jetten M.S.M."/>
            <person name="Mascher T."/>
            <person name="Medema M.H."/>
            <person name="Devos D.P."/>
            <person name="Kaster A.-K."/>
            <person name="Ovreas L."/>
            <person name="Rohde M."/>
            <person name="Galperin M.Y."/>
            <person name="Jogler C."/>
        </authorList>
    </citation>
    <scope>NUCLEOTIDE SEQUENCE [LARGE SCALE GENOMIC DNA]</scope>
    <source>
        <strain evidence="7 8">Enr13</strain>
    </source>
</reference>
<keyword evidence="4" id="KW-0964">Secreted</keyword>
<comment type="function">
    <text evidence="1">Converts beta-D-mannuronic acid (M) to alpha-L-guluronic acid (G), producing a polymer with gel-forming capacity, required for the formation of the cyst coat.</text>
</comment>
<dbReference type="GO" id="GO:0000272">
    <property type="term" value="P:polysaccharide catabolic process"/>
    <property type="evidence" value="ECO:0007669"/>
    <property type="project" value="InterPro"/>
</dbReference>
<dbReference type="InterPro" id="IPR036439">
    <property type="entry name" value="Dockerin_dom_sf"/>
</dbReference>
<feature type="region of interest" description="Disordered" evidence="5">
    <location>
        <begin position="4977"/>
        <end position="4998"/>
    </location>
</feature>
<feature type="region of interest" description="Disordered" evidence="5">
    <location>
        <begin position="1920"/>
        <end position="1969"/>
    </location>
</feature>
<evidence type="ECO:0000256" key="4">
    <source>
        <dbReference type="ARBA" id="ARBA00022525"/>
    </source>
</evidence>
<dbReference type="PANTHER" id="PTHR38340">
    <property type="entry name" value="S-LAYER PROTEIN"/>
    <property type="match status" value="1"/>
</dbReference>
<dbReference type="Pfam" id="PF00028">
    <property type="entry name" value="Cadherin"/>
    <property type="match status" value="1"/>
</dbReference>
<feature type="compositionally biased region" description="Acidic residues" evidence="5">
    <location>
        <begin position="1938"/>
        <end position="1961"/>
    </location>
</feature>
<comment type="subcellular location">
    <subcellularLocation>
        <location evidence="2">Secreted</location>
    </subcellularLocation>
</comment>
<dbReference type="Pfam" id="PF11721">
    <property type="entry name" value="Malectin"/>
    <property type="match status" value="1"/>
</dbReference>
<protein>
    <recommendedName>
        <fullName evidence="3">Probable pectate lyase C</fullName>
    </recommendedName>
</protein>
<dbReference type="Gene3D" id="2.150.10.10">
    <property type="entry name" value="Serralysin-like metalloprotease, C-terminal"/>
    <property type="match status" value="11"/>
</dbReference>
<dbReference type="Gene3D" id="2.160.20.10">
    <property type="entry name" value="Single-stranded right-handed beta-helix, Pectin lyase-like"/>
    <property type="match status" value="5"/>
</dbReference>
<dbReference type="InterPro" id="IPR018247">
    <property type="entry name" value="EF_Hand_1_Ca_BS"/>
</dbReference>
<dbReference type="InterPro" id="IPR021720">
    <property type="entry name" value="Malectin_dom"/>
</dbReference>
<dbReference type="GO" id="GO:0005509">
    <property type="term" value="F:calcium ion binding"/>
    <property type="evidence" value="ECO:0007669"/>
    <property type="project" value="InterPro"/>
</dbReference>
<dbReference type="EMBL" id="CP037423">
    <property type="protein sequence ID" value="QDV42984.1"/>
    <property type="molecule type" value="Genomic_DNA"/>
</dbReference>
<evidence type="ECO:0000256" key="5">
    <source>
        <dbReference type="SAM" id="MobiDB-lite"/>
    </source>
</evidence>
<sequence length="6594" mass="690986">MPAPFALGLIRSASTAALPATSLEATVSQATRQLRKKNVANRRRPDRRLSVESLEARRVLASLVVLDFTPDSIAAEWNTGSFSGVFSPGTVSATNQFLDYNGDSQISTADAELAARKITARVSRLLLPLKQAGVNVVTMYTPDVTSTADPGEGETRLAAGRASDTDNTYVIYVGDQQPAQSPFRFGIASQAAAGQNLENYAYVFAGELADRFSADQYGWKKAEKLKPIDFTNQVAFGIAHELGHMLGLGHLRDAETGLFPRNYHDVMNAMKYANPAISTFRADAKHLMEIGDFSTKTFDYVADLNAFAEVFDSMSVDSNGDFTQLTLPNTQYPDVPTFLQLYGSEPGPAYPIPVPNSSVPPSTMGQASDHTINSIAGSITSGFNSVRSDVLEKFSDRLNLPANALPLIDSDLGDLLQLGDALSAAIPAINASASTTMSQLRTTLTGAGFTIDYALTDAEFVALASGSPADFIRVSRAYTLAEIAKSATLSPSALTGIGELAGVNLTGQLDVSADIALTISFGVDSGGFYLVPGNGLVGNLTVGGNLNATAGLGSVTGNAALSFSPSVLLRTSDADGRVRLDSLSGQFASSTDLIVNGGSGVNLDFKYPIPGSPDFSFAGDWVWDLQPDGSGFVLDAANSGFDTDAFLNSLADAIGVGLNKLSGQAQDLLGNVHDIPLVGSGLSAAILPLVTDTLSYNNRWGTAETYLAERGLQIVSAVSPQDIVNGTYLQGDLIQLQLQRTVMRDVPLSFTATGQTLNFGNGPTPVTVGVAGQVSVDPSLTFSMQFGLEATRGPYVLEGASMVGQLPVTIPVASPLIGTLDIGNLLAVSAMASGTIDASSTFTLSDFDTNPNEKFYLRELNLAIENGRNGDPNDPQQQSVKTDGSLNLDLQLSVDSPSTSLPKVLRDVITNSFSWQAEVTYQWPENVGSYELVSYPTFPDFETALRNKFFQELDQFNPLPKELRNFLAQPLPFFNRTVIDIVSASEGAKLFLNSGDSSYASGDVESEIDQPPDGNGEYVDLNYDFSDLSSVIALLKGEPANLFSLDIYQIFASKDFVYEVYPRTTVMSYMGFINGDVEVNLVAGLRFGVDLFVGLDTNGFFLRNDAEPAVFLSASIAAQPVFTGSIASVVDFAELTGEVTLVATGGLDAQIPEQDLQTHADGKIRGTDLYRDGELNGNYADLSLTLDLNWSLQGRVFIEGTNLEKQTGTYGGTKRLYEKRVGVSELTSENFSDQSDDMKNRIDSIRLCGAIGATNYAHLCPTDIMIDPEKEKERITAIVNGAVDKADRDGQTVKANTYDKSDEGHENATRIYNSLRKGVPGAALLRDFESYLQHPEKQLELLKDVQAKLPTPVPATPENPLGLPSPPDPRDVFGLTWVSTPTAPDDQATFSTDVQGNTLYVTWFENHGFDLYQQEDDLAATLRVAYEDSKFVIDGIDFVTDVTIAQQISTTTVHDSETQAVIFPNRVVIDPGTITRLVVTGSSRSDVILVDGTLPVPVTILGGDGDDYLQGSIHDDYISGGFGNDIILGMAGNDDLAGDGDDDILFGDYGNDTLDGGSGNDTLNEEVGDDIGGLFLVPPSRHSEINIMLGGSGNDLLLGSPGNDDMDGGLGNDTLSGGSGQDTLRGGPDSLQVAYIAENESDHLNGGDDDDTLYGGIGNDLLIGDHGDDEIHGGVDDDIAYGDDVERQKTGADILHGDDGDDVLYGGADADRIYGGRGADFLHGEAGNDTLVGAILNDEEAAGDGNDALYGGDGNDTLIAGRSGTTLRRFKGLADSLPYDLLRGGDGDDYLVGGSGRDVIDGGRGGDLLEGGDGDDYLSAGGGPDGSDPNSSQDVLRGGDGKDELLGSDGIIIVAGTPVAVGSRLEGGAQDDVLIGGALEADVMMGGPGTDELFGLAGDDQLYGHDDSGQNDDNLRDLLHGGAGDDWLQGNGGPDSIEGGEGDDLIYGQDGDDTLNGDEGNDTIAGGNGDDTVVAGIGNDLVVGNAGADELHGGDGNDLIFGHSESGIDDDDAADQLFGDEGSDELHAQGGNDQVFGGDHDDSIFGSLGDDQLHGGPGNDLIIGDQGDDTIQGDEGNDTIAGGSGADTIAGGDGDDVVEAGSGNDSVTGGAGKDVLYGGDGDDVISGGEQDDWIVGESGNDQIFGDDGNDALDGGKGVDTIEGGAGDDVLIAGSGVGNVLRGDDGNDVITGSDEGSETDPDFTDSIYFGDFIDGGTGADTINGLGGADHILGGDGDDSISAGGGSDFVQGGSGDDVLSMGTGTNDVGHGDAGNDVLHGSLFGNDLLIGHSGDDKLFGYGGNDSLQGGDGDDFLDGGVGTDLITGDDGDDELVGGGGVGDQLFGGAGNDVIRGSDDGADIADGGPGKDVIYGYAGNDSLSGGADDDVIHGGLGDDLIQGGSGSDTLLGEADHDILYGHTFAGTGDDNAVDYLYGDFGIGAVGTAVLVTMGTPGRDQLFGGGGNDLLFGEGDDDAIDPGAGSSNVVNFGGGEAVDPNAFIAPAATADPVVTSQTLPNAQAATLPSGNDESGRWNGVDGSAGPDGISGRVALAIEPAIAIDAGIRYVAWADDRSGNSEIYVARHDAINGWTQLDQSAGYGGLSKSETSSRQPSITIDSSGRPVVVWMEQAGTQSDVHAVIWNPIDQKWDSFGAASQSSNVSQSGKASSPKVVAAASGIVLFWIDQTTGTRDLSAFRFDPTTDEWIGLDGSSNGFGVCLTRDVIDYSVDVDDAKLAIGFTQSDGAVLNVHVKEFGGVNWTNLSTSAVTGISNAFESASQVSVAYHQGELFAAWTDSLAADEFGSEVYARRWNGTGWEFAGTGSAIGRGVSGPSRQSFGSARQPVLSSDVGQLYLSWIDQTDANDPGKVFVRKWVGNQFQESIRGDSSGAGVVRKQDTIRAIETAVDSTGQLWLTWSSEQAGTGWIGMVAQGEVAANTYFADATNTVANILSSIDLNPVDRIVIVADQPVGFTVDAADSGVHILGETGVAINGIVHLNGADKVTLQNVTIHGLLTIENATDFTLRDSSVNVQTTAVLGGSNVSFIRNAFDSAVTLSEATSHVTLAHNQFNHGLSLTGTATAITIVANAVSANGILVSGETSGRMINNSISGTLDLQAAWNGVIENNRLHGSAIGLHYAAPAELRNNRIESNLTGVVVDWADSVGGFGATGSLASNQIFGNTTGVHLNVPGSIVAGQQIFNNGLGVSGVGRVGGDDSLHPNQIYKNQTGVSASGRVEFNVIAENQIGVASSTMQTITHNEFRNNDISVDVDGTISTRVLNNTFSETSGINVHVHNNASETELRGNIMSTTGGTNVVVLPDSESGFFSDHNLLHADGGGHLVRYSLTNFDDILDWQSDLRAFDLNSFGTTVVSPVGVEPIYSLESTSANRLIHAAANQRRTGPATDGGDPLTRVDLTTASNLISNPVFDGGLGGWTASPTLVSSFASTAFYQGLQSLRINTAVSGTLSQVKGLAAAGVDLANIDAGLLDAIASIRVRVDGSDNLPSTLRLEITFRSASNSVLKSVPIETAASTDRWYLVGERIAVPVGTRSIEYRVVSDGAGSAGTHEFIDDAYLAIVDDNDAPDLGSIAGLPSDMNTASGPRLYLRAPDLYIDWERDVPKTIRWDTHDVPANEPIRIELWQDTADGPAFVTTITSATANDGRFSWTPISSGIDYGTHGLRLQLSLVNDRVVFDRSFESFSVPENSSSFFVNDASTINDEYTSAPGSHRNTGRLASAPKPSIDSVLRTYTLSAGDRVFSDNGDYRIFHPVTLSNVPGVGDDEGFVLRGAQSGTTSLRHAGPTTIAPLVKLVDADFVTISDLQLSGAEYGLYATDGTTALTAERLDVSGNALDGIYLGNGSSLKLSEITASENGRYGIFSKGSVVDLLSIQAWGNGSDGVQIIGAVDHVDASQFHNNAGNGLWLNQAGDVTVTSSSAYRNATYGMQLSGLAAGATIGDDDLSLGLGNKFYENGNDGLYASGTFLIAGNLAYGNASGAGIRSNSDGIIRHNVSYGNLVGIDSWGSVIGNRVFANRHGVTGYSNESIRENVIYSNDDGITTSDPVSNIYNNLIYDITDVAIGLTHPAASTEIKNNTVVLFGDATALEITHGGGPAISNNIFVVGDGTAFRLDASSQLTHRSDYNLFSVTGNGNLGVWAGSPRATLNAWQLASVSDTSSLVGAPSFVDPSGPDGIIGSNGLSRGFDDDFHLQSLYGSLHGQSSAPILDPSTGLPVFAVGTWTVDAVQSVGIDRGDESVSVGDEPNEHGGYINLGAYGGTTAASKSPALFMLVTRPAAAAEWPAGQSFQVHWRTNDVAGTVDVSLIPEGGGDAILLADDTTNDGQFFYTVDGSIVPGRYYVQVQAASGLIGTSPSPIKITGQINAYYVNIADDTDLSDNQYTTAAGNPSASGTSPDAPKSSIREILFAYDLEPGDVIYVDSGTYTVESNIVIDAEDSGVRIVGPTDVDNPAILNRGNTVDGSYVFDLVGTDSVTISNLSITGAYSGINLGPDAGNTDTTISGNDLFGNQNDGISVRPGNTNTLIENNKIHDNVTYGVWIDGDRTTVSGNSVYANAYGIQAGYVGNEPLRTITGNLVHSNTYRGIYLYHAGTLAIDNEVYGHTAGVGIYVDANASASGNLVHGNDVGIQTHAYTTVDSNQVYDNRVGIRGDYAYDANLTGNRIYSNSEGIRIEGQNNVTIANNLVYANTNSAIYLRDGYLNAGIIGNTLYQAVGDAVTIEYSSNVQLSNNILWVEDGVAITVAGDAQVGFGSDFNLFHTPAAGIVGRWDGRELDDLVAWKFELGFDPNGLVGDPMLLDIDGTDDLLGFRREVLSTRIVDDGDAGFSTTGTWTTSTTAGGNPGGFADDYRQGDLADNGTATWTFANLTPGATYRVAATWLQNDYAEAQYRISDAGRVIGVINTNQYNHVPDDFVADGQAWESFGSFVATSNSMQITLLSGVGGNQFPYADAMRLDEIVGDRGNDDDFHLRSNSPAIDRGNPVSPSFREPLPSGDRINLGAYGNTAEATTSNAQTVQVLSPVGLEKWTAGDTETIRFRTGGLTANRAALLINAGGTALDGWSENGYQVGGNQTTIDQPVDLTLVTHPAPSEVYQSYSQSPSSAEPLSYAIPLPGGSYTLRLHFVSTPDSNFDLFLQGQVAEAGVDLAAQAGGAAIGLVKEFSVTVVGDEGLSIQMISLNGWYAEGLAGIEVLQPNADGTANPTAAIDISKDNGATWTEIVNGVPIDSLGRGRYDWTIPTSFITSDSTAMTRVRSGSVSGRSAGSFMITPAGNQFYVNIPGDADLTDNHYTTVAGDNAASGRSPDAPMASIAALLRVYDLEPGDTIYVDTGTYDLFTNIVIGTGDSGVRIVGPTDVDNPAILNRGNTVDGSYVFDLVGTDSVTISNLSITGASSGINLGVDAANTHTVISDNDIFGNERHGIRIQSGNTDTLIDGNAIHDNVDHGVQVEGNLVTVSGNAVYANRYGIQAGYVGSNPIRTITDNVIHSNAQWGIYVYGGDTAATDNEVYGQTSGIGIYVDSAALAGGNRVHGNDVGIQTHDSAAVESNRVYDNRIGILGYYAYDASISGNRIYSNSEGIRIEGQNNANIANNLVYANTNSAIYLRDGYSDARIVGNTLYQPVGDAVTIEASSEVRLFNNIVWVENGAAINAAGDAITGFRTDYNLVQLGAGSSVSFGIFAGTTHVDLAAWRNATGDAVHSRAADPLFLDVDGIDNLLGYVNGVDYSRDDNWALAKNSPAIDSGYSWQALLTDAVGSARRNDLATPDSGSPEYVELAPITAPFVVSGTAMGWNGSFSDYAWQYTLPFVFPYFEKSSSTVTISSGGLIQFDGNGGIYWDETALERFADASQITAFWDNLRTDGADDDLFIDESIPDQVTIRWDATHVTDGTDIDFSVTLYANGEFSFHYGSDVTTSPVAGYANQELDRAYTAATHGTQSFAANQSIDFELLPGQVDLGALEFRGSSDDVVAPVVSTTFPDGISKQQSISTLIESIRILFSEEVNYFDAGSFAAYELREAGPNGTFGDGDDLVYQLVPKFALGDSFVDLHVLFSQGAQGPPPEGGEQFVVQGHLPEGNYQFAIQSDLTGGVRDTAGLLMDGDNNGTAGGTYVRQFDVFFLPEFASLSLSPTVNEGSAARLSGEITDYSSATSHSVQVDWGDGTPVVTYDMTAGQTSFQFDHVYAQDSVSAPSGRFTVSATLVNNLGRSSQASNPHGIAVNNVSPTLSNLTVPTDVHEDQAFMLTGQLLDAGVADTHSLSIDWGDGSAVEQVVLAVGNRDFSISHTYTNVASSLTPLDRTISVTLVDEGLIPSSLTRMIRLSSTNAAPSIVNGVVGVLEMADNGTVVGQVINTDPDRLAPNVDSQTFSIVGGTGLGKFAIDHDGVITVFNGAALDYESTKTYSLLVEVVDGHGAKDSATITINLGNVPETEAIKIDGGTAQRSVVRTITVNFDSDVVLDPATFEIGRIGGGLFTPAFTTEIVNGKTVATLTFAGNSEISGSLADGNYRLRVNHQHVTTGGTQMRADYVDRFFRLFGDTDGDRDVDGQDYGRFGLSFLKAAGIPGFNPALDFDGDGDVDGRDYGQFGRRFLKRLSE</sequence>
<feature type="region of interest" description="Disordered" evidence="5">
    <location>
        <begin position="1996"/>
        <end position="2038"/>
    </location>
</feature>
<proteinExistence type="predicted"/>
<dbReference type="SMART" id="SM00112">
    <property type="entry name" value="CA"/>
    <property type="match status" value="1"/>
</dbReference>
<feature type="region of interest" description="Disordered" evidence="5">
    <location>
        <begin position="4387"/>
        <end position="4406"/>
    </location>
</feature>
<dbReference type="InterPro" id="IPR002126">
    <property type="entry name" value="Cadherin-like_dom"/>
</dbReference>
<evidence type="ECO:0000259" key="6">
    <source>
        <dbReference type="PROSITE" id="PS50268"/>
    </source>
</evidence>
<evidence type="ECO:0000256" key="1">
    <source>
        <dbReference type="ARBA" id="ARBA00002822"/>
    </source>
</evidence>
<dbReference type="PRINTS" id="PR00313">
    <property type="entry name" value="CABNDNGRPT"/>
</dbReference>
<dbReference type="CDD" id="cd11304">
    <property type="entry name" value="Cadherin_repeat"/>
    <property type="match status" value="1"/>
</dbReference>
<dbReference type="SUPFAM" id="SSF55486">
    <property type="entry name" value="Metalloproteases ('zincins'), catalytic domain"/>
    <property type="match status" value="1"/>
</dbReference>
<dbReference type="InterPro" id="IPR013783">
    <property type="entry name" value="Ig-like_fold"/>
</dbReference>
<dbReference type="InterPro" id="IPR012334">
    <property type="entry name" value="Pectin_lyas_fold"/>
</dbReference>
<dbReference type="PROSITE" id="PS00330">
    <property type="entry name" value="HEMOLYSIN_CALCIUM"/>
    <property type="match status" value="11"/>
</dbReference>
<keyword evidence="8" id="KW-1185">Reference proteome</keyword>
<name>A0A518HQ64_9BACT</name>
<dbReference type="InterPro" id="IPR039448">
    <property type="entry name" value="Beta_helix"/>
</dbReference>
<evidence type="ECO:0000256" key="2">
    <source>
        <dbReference type="ARBA" id="ARBA00004613"/>
    </source>
</evidence>
<dbReference type="InterPro" id="IPR011050">
    <property type="entry name" value="Pectin_lyase_fold/virulence"/>
</dbReference>
<dbReference type="SMART" id="SM00710">
    <property type="entry name" value="PbH1"/>
    <property type="match status" value="35"/>
</dbReference>
<dbReference type="KEGG" id="snep:Enr13x_28360"/>
<feature type="compositionally biased region" description="Polar residues" evidence="5">
    <location>
        <begin position="4387"/>
        <end position="4402"/>
    </location>
</feature>
<dbReference type="Gene3D" id="2.60.40.10">
    <property type="entry name" value="Immunoglobulins"/>
    <property type="match status" value="1"/>
</dbReference>
<dbReference type="GO" id="GO:0016020">
    <property type="term" value="C:membrane"/>
    <property type="evidence" value="ECO:0007669"/>
    <property type="project" value="InterPro"/>
</dbReference>
<dbReference type="InterPro" id="IPR001343">
    <property type="entry name" value="Hemolysn_Ca-bd"/>
</dbReference>
<dbReference type="InterPro" id="IPR015919">
    <property type="entry name" value="Cadherin-like_sf"/>
</dbReference>
<organism evidence="7 8">
    <name type="scientific">Stieleria neptunia</name>
    <dbReference type="NCBI Taxonomy" id="2527979"/>
    <lineage>
        <taxon>Bacteria</taxon>
        <taxon>Pseudomonadati</taxon>
        <taxon>Planctomycetota</taxon>
        <taxon>Planctomycetia</taxon>
        <taxon>Pirellulales</taxon>
        <taxon>Pirellulaceae</taxon>
        <taxon>Stieleria</taxon>
    </lineage>
</organism>
<dbReference type="GO" id="GO:0007156">
    <property type="term" value="P:homophilic cell adhesion via plasma membrane adhesion molecules"/>
    <property type="evidence" value="ECO:0007669"/>
    <property type="project" value="InterPro"/>
</dbReference>
<dbReference type="SUPFAM" id="SSF51126">
    <property type="entry name" value="Pectin lyase-like"/>
    <property type="match status" value="7"/>
</dbReference>
<dbReference type="GO" id="GO:0005576">
    <property type="term" value="C:extracellular region"/>
    <property type="evidence" value="ECO:0007669"/>
    <property type="project" value="UniProtKB-SubCell"/>
</dbReference>
<feature type="region of interest" description="Disordered" evidence="5">
    <location>
        <begin position="1811"/>
        <end position="1841"/>
    </location>
</feature>
<dbReference type="PROSITE" id="PS00018">
    <property type="entry name" value="EF_HAND_1"/>
    <property type="match status" value="2"/>
</dbReference>
<feature type="region of interest" description="Disordered" evidence="5">
    <location>
        <begin position="1599"/>
        <end position="1627"/>
    </location>
</feature>
<dbReference type="Proteomes" id="UP000319004">
    <property type="component" value="Chromosome"/>
</dbReference>
<dbReference type="SUPFAM" id="SSF51120">
    <property type="entry name" value="beta-Roll"/>
    <property type="match status" value="8"/>
</dbReference>
<feature type="compositionally biased region" description="Polar residues" evidence="5">
    <location>
        <begin position="2517"/>
        <end position="2526"/>
    </location>
</feature>